<keyword evidence="2" id="KW-1185">Reference proteome</keyword>
<evidence type="ECO:0000313" key="2">
    <source>
        <dbReference type="Proteomes" id="UP001595937"/>
    </source>
</evidence>
<dbReference type="GeneID" id="303295500"/>
<sequence length="105" mass="12102">MSQRKAVTKKKALAYRSADRTGKTRILDELVELTGWHRGYARAALRQALVIRQVRPRKPRPRVYGDDLLPALIRCRVLLRASAGRSWPPSCRCWCHCYALRARST</sequence>
<name>A0ABW0FI73_9MICO</name>
<evidence type="ECO:0000313" key="1">
    <source>
        <dbReference type="EMBL" id="MFC5298411.1"/>
    </source>
</evidence>
<comment type="caution">
    <text evidence="1">The sequence shown here is derived from an EMBL/GenBank/DDBJ whole genome shotgun (WGS) entry which is preliminary data.</text>
</comment>
<dbReference type="Proteomes" id="UP001595937">
    <property type="component" value="Unassembled WGS sequence"/>
</dbReference>
<dbReference type="EMBL" id="JBHSLN010000061">
    <property type="protein sequence ID" value="MFC5298411.1"/>
    <property type="molecule type" value="Genomic_DNA"/>
</dbReference>
<dbReference type="RefSeq" id="WP_343921860.1">
    <property type="nucleotide sequence ID" value="NZ_BAAAIR010000002.1"/>
</dbReference>
<protein>
    <submittedName>
        <fullName evidence="1">Uncharacterized protein</fullName>
    </submittedName>
</protein>
<gene>
    <name evidence="1" type="ORF">ACFPK8_12905</name>
</gene>
<accession>A0ABW0FI73</accession>
<reference evidence="2" key="1">
    <citation type="journal article" date="2019" name="Int. J. Syst. Evol. Microbiol.">
        <title>The Global Catalogue of Microorganisms (GCM) 10K type strain sequencing project: providing services to taxonomists for standard genome sequencing and annotation.</title>
        <authorList>
            <consortium name="The Broad Institute Genomics Platform"/>
            <consortium name="The Broad Institute Genome Sequencing Center for Infectious Disease"/>
            <person name="Wu L."/>
            <person name="Ma J."/>
        </authorList>
    </citation>
    <scope>NUCLEOTIDE SEQUENCE [LARGE SCALE GENOMIC DNA]</scope>
    <source>
        <strain evidence="2">CGMCC 1.16455</strain>
    </source>
</reference>
<proteinExistence type="predicted"/>
<organism evidence="1 2">
    <name type="scientific">Brachybacterium tyrofermentans</name>
    <dbReference type="NCBI Taxonomy" id="47848"/>
    <lineage>
        <taxon>Bacteria</taxon>
        <taxon>Bacillati</taxon>
        <taxon>Actinomycetota</taxon>
        <taxon>Actinomycetes</taxon>
        <taxon>Micrococcales</taxon>
        <taxon>Dermabacteraceae</taxon>
        <taxon>Brachybacterium</taxon>
    </lineage>
</organism>